<dbReference type="EMBL" id="OU503058">
    <property type="protein sequence ID" value="CAI9787174.1"/>
    <property type="molecule type" value="Genomic_DNA"/>
</dbReference>
<dbReference type="EMBL" id="OU503046">
    <property type="protein sequence ID" value="CAI9771370.1"/>
    <property type="molecule type" value="Genomic_DNA"/>
</dbReference>
<evidence type="ECO:0000313" key="3">
    <source>
        <dbReference type="Proteomes" id="UP000834106"/>
    </source>
</evidence>
<evidence type="ECO:0000313" key="2">
    <source>
        <dbReference type="EMBL" id="CAI9787174.1"/>
    </source>
</evidence>
<dbReference type="InterPro" id="IPR040376">
    <property type="entry name" value="At4g28100-like"/>
</dbReference>
<dbReference type="Proteomes" id="UP000834106">
    <property type="component" value="Chromosome 11"/>
</dbReference>
<dbReference type="PANTHER" id="PTHR34056">
    <property type="entry name" value="GPI-ANCHORED PROTEIN"/>
    <property type="match status" value="1"/>
</dbReference>
<dbReference type="AlphaFoldDB" id="A0AAD2AGA8"/>
<protein>
    <submittedName>
        <fullName evidence="2">Uncharacterized protein</fullName>
    </submittedName>
</protein>
<gene>
    <name evidence="1" type="ORF">FPE_LOCUS18800</name>
    <name evidence="2" type="ORF">FPE_LOCUS34604</name>
</gene>
<keyword evidence="3" id="KW-1185">Reference proteome</keyword>
<proteinExistence type="predicted"/>
<organism evidence="2 3">
    <name type="scientific">Fraxinus pennsylvanica</name>
    <dbReference type="NCBI Taxonomy" id="56036"/>
    <lineage>
        <taxon>Eukaryota</taxon>
        <taxon>Viridiplantae</taxon>
        <taxon>Streptophyta</taxon>
        <taxon>Embryophyta</taxon>
        <taxon>Tracheophyta</taxon>
        <taxon>Spermatophyta</taxon>
        <taxon>Magnoliopsida</taxon>
        <taxon>eudicotyledons</taxon>
        <taxon>Gunneridae</taxon>
        <taxon>Pentapetalae</taxon>
        <taxon>asterids</taxon>
        <taxon>lamiids</taxon>
        <taxon>Lamiales</taxon>
        <taxon>Oleaceae</taxon>
        <taxon>Oleeae</taxon>
        <taxon>Fraxinus</taxon>
    </lineage>
</organism>
<sequence>MVLQVPSPSVTISAFLEQLDIAACPLDLPDQLFHDIKFACGSKIYYPNQLHQTRCCPVFTAWLYSAYSSTALQACLTESPSQIASYDMLVLPNDSGTCVDTLEKALGSQPLFRQIDSTGGASSPQH</sequence>
<dbReference type="PANTHER" id="PTHR34056:SF1">
    <property type="entry name" value="GPI-ANCHORED PROTEIN"/>
    <property type="match status" value="1"/>
</dbReference>
<name>A0AAD2AGA8_9LAMI</name>
<dbReference type="Proteomes" id="UP000834106">
    <property type="component" value="Chromosome 23"/>
</dbReference>
<evidence type="ECO:0000313" key="1">
    <source>
        <dbReference type="EMBL" id="CAI9771370.1"/>
    </source>
</evidence>
<accession>A0AAD2AGA8</accession>
<reference evidence="2" key="1">
    <citation type="submission" date="2023-05" db="EMBL/GenBank/DDBJ databases">
        <authorList>
            <person name="Huff M."/>
        </authorList>
    </citation>
    <scope>NUCLEOTIDE SEQUENCE</scope>
</reference>